<dbReference type="SUPFAM" id="SSF53850">
    <property type="entry name" value="Periplasmic binding protein-like II"/>
    <property type="match status" value="1"/>
</dbReference>
<dbReference type="AlphaFoldDB" id="A0A974P5L0"/>
<organism evidence="2">
    <name type="scientific">Phenylobacterium glaciei</name>
    <dbReference type="NCBI Taxonomy" id="2803784"/>
    <lineage>
        <taxon>Bacteria</taxon>
        <taxon>Pseudomonadati</taxon>
        <taxon>Pseudomonadota</taxon>
        <taxon>Alphaproteobacteria</taxon>
        <taxon>Caulobacterales</taxon>
        <taxon>Caulobacteraceae</taxon>
        <taxon>Phenylobacterium</taxon>
    </lineage>
</organism>
<dbReference type="EMBL" id="CP068570">
    <property type="protein sequence ID" value="QQZ51143.1"/>
    <property type="molecule type" value="Genomic_DNA"/>
</dbReference>
<accession>A0A974P5L0</accession>
<feature type="domain" description="LysR substrate-binding" evidence="1">
    <location>
        <begin position="41"/>
        <end position="135"/>
    </location>
</feature>
<dbReference type="Pfam" id="PF03466">
    <property type="entry name" value="LysR_substrate"/>
    <property type="match status" value="1"/>
</dbReference>
<evidence type="ECO:0000259" key="1">
    <source>
        <dbReference type="Pfam" id="PF03466"/>
    </source>
</evidence>
<proteinExistence type="predicted"/>
<reference evidence="2" key="1">
    <citation type="submission" date="2021-01" db="EMBL/GenBank/DDBJ databases">
        <title>Genome sequence of Phenylobacterium sp. 20VBR1 isolated from a valley glaceir, Ny-Alesund, Svalbard.</title>
        <authorList>
            <person name="Thomas F.A."/>
            <person name="Krishnan K.P."/>
            <person name="Sinha R.K."/>
        </authorList>
    </citation>
    <scope>NUCLEOTIDE SEQUENCE</scope>
    <source>
        <strain evidence="2">20VBR1</strain>
    </source>
</reference>
<name>A0A974P5L0_9CAUL</name>
<protein>
    <recommendedName>
        <fullName evidence="1">LysR substrate-binding domain-containing protein</fullName>
    </recommendedName>
</protein>
<evidence type="ECO:0000313" key="2">
    <source>
        <dbReference type="EMBL" id="QQZ51143.1"/>
    </source>
</evidence>
<dbReference type="Gene3D" id="3.40.190.10">
    <property type="entry name" value="Periplasmic binding protein-like II"/>
    <property type="match status" value="1"/>
</dbReference>
<dbReference type="InterPro" id="IPR005119">
    <property type="entry name" value="LysR_subst-bd"/>
</dbReference>
<gene>
    <name evidence="2" type="ORF">JKL49_08440</name>
</gene>
<sequence length="167" mass="18856">MVLSNSAAQRDARAPFRNHLLNQQPVSLVGRPRPDKLPFRFPEDLRSEPILLPSLDSDIRVGFDRLLDLAGIRPIILAEVDDMAMLRLLAREREGVTLAPPIIVRDELESGVLVEHCRIPQLTESFYAIIQNRRFPISFLANCWPGMSGLILSFRRLTRPVAAVPAR</sequence>